<proteinExistence type="predicted"/>
<dbReference type="EMBL" id="GBXM01027803">
    <property type="protein sequence ID" value="JAH80774.1"/>
    <property type="molecule type" value="Transcribed_RNA"/>
</dbReference>
<sequence length="18" mass="2078">MPALHCTSSQLGIHWRKI</sequence>
<protein>
    <submittedName>
        <fullName evidence="1">Uncharacterized protein</fullName>
    </submittedName>
</protein>
<evidence type="ECO:0000313" key="1">
    <source>
        <dbReference type="EMBL" id="JAH80774.1"/>
    </source>
</evidence>
<accession>A0A0E9VRQ2</accession>
<dbReference type="AlphaFoldDB" id="A0A0E9VRQ2"/>
<name>A0A0E9VRQ2_ANGAN</name>
<organism evidence="1">
    <name type="scientific">Anguilla anguilla</name>
    <name type="common">European freshwater eel</name>
    <name type="synonym">Muraena anguilla</name>
    <dbReference type="NCBI Taxonomy" id="7936"/>
    <lineage>
        <taxon>Eukaryota</taxon>
        <taxon>Metazoa</taxon>
        <taxon>Chordata</taxon>
        <taxon>Craniata</taxon>
        <taxon>Vertebrata</taxon>
        <taxon>Euteleostomi</taxon>
        <taxon>Actinopterygii</taxon>
        <taxon>Neopterygii</taxon>
        <taxon>Teleostei</taxon>
        <taxon>Anguilliformes</taxon>
        <taxon>Anguillidae</taxon>
        <taxon>Anguilla</taxon>
    </lineage>
</organism>
<reference evidence="1" key="2">
    <citation type="journal article" date="2015" name="Fish Shellfish Immunol.">
        <title>Early steps in the European eel (Anguilla anguilla)-Vibrio vulnificus interaction in the gills: Role of the RtxA13 toxin.</title>
        <authorList>
            <person name="Callol A."/>
            <person name="Pajuelo D."/>
            <person name="Ebbesson L."/>
            <person name="Teles M."/>
            <person name="MacKenzie S."/>
            <person name="Amaro C."/>
        </authorList>
    </citation>
    <scope>NUCLEOTIDE SEQUENCE</scope>
</reference>
<reference evidence="1" key="1">
    <citation type="submission" date="2014-11" db="EMBL/GenBank/DDBJ databases">
        <authorList>
            <person name="Amaro Gonzalez C."/>
        </authorList>
    </citation>
    <scope>NUCLEOTIDE SEQUENCE</scope>
</reference>